<reference evidence="3 4" key="1">
    <citation type="journal article" date="2021" name="Hortic Res">
        <title>The domestication of Cucurbita argyrosperma as revealed by the genome of its wild relative.</title>
        <authorList>
            <person name="Barrera-Redondo J."/>
            <person name="Sanchez-de la Vega G."/>
            <person name="Aguirre-Liguori J.A."/>
            <person name="Castellanos-Morales G."/>
            <person name="Gutierrez-Guerrero Y.T."/>
            <person name="Aguirre-Dugua X."/>
            <person name="Aguirre-Planter E."/>
            <person name="Tenaillon M.I."/>
            <person name="Lira-Saade R."/>
            <person name="Eguiarte L.E."/>
        </authorList>
    </citation>
    <scope>NUCLEOTIDE SEQUENCE [LARGE SCALE GENOMIC DNA]</scope>
    <source>
        <strain evidence="3">JBR-2021</strain>
    </source>
</reference>
<name>A0AAV6P6F0_9ROSI</name>
<keyword evidence="2" id="KW-0732">Signal</keyword>
<organism evidence="3 4">
    <name type="scientific">Cucurbita argyrosperma subsp. sororia</name>
    <dbReference type="NCBI Taxonomy" id="37648"/>
    <lineage>
        <taxon>Eukaryota</taxon>
        <taxon>Viridiplantae</taxon>
        <taxon>Streptophyta</taxon>
        <taxon>Embryophyta</taxon>
        <taxon>Tracheophyta</taxon>
        <taxon>Spermatophyta</taxon>
        <taxon>Magnoliopsida</taxon>
        <taxon>eudicotyledons</taxon>
        <taxon>Gunneridae</taxon>
        <taxon>Pentapetalae</taxon>
        <taxon>rosids</taxon>
        <taxon>fabids</taxon>
        <taxon>Cucurbitales</taxon>
        <taxon>Cucurbitaceae</taxon>
        <taxon>Cucurbiteae</taxon>
        <taxon>Cucurbita</taxon>
    </lineage>
</organism>
<sequence length="97" mass="10455">MGSATSSPFISSLLIALVFLDLASKFTAQSFVYPPARPIAPMLKPIAPYLRSLFASPSNNKQYSVRSGRSLSVPPQSPGPDHQWPNESVSKSPPPPF</sequence>
<proteinExistence type="predicted"/>
<comment type="caution">
    <text evidence="3">The sequence shown here is derived from an EMBL/GenBank/DDBJ whole genome shotgun (WGS) entry which is preliminary data.</text>
</comment>
<dbReference type="Proteomes" id="UP000685013">
    <property type="component" value="Chromosome 1"/>
</dbReference>
<feature type="non-terminal residue" evidence="3">
    <location>
        <position position="1"/>
    </location>
</feature>
<evidence type="ECO:0000313" key="4">
    <source>
        <dbReference type="Proteomes" id="UP000685013"/>
    </source>
</evidence>
<dbReference type="AlphaFoldDB" id="A0AAV6P6F0"/>
<evidence type="ECO:0000256" key="2">
    <source>
        <dbReference type="SAM" id="SignalP"/>
    </source>
</evidence>
<feature type="compositionally biased region" description="Polar residues" evidence="1">
    <location>
        <begin position="59"/>
        <end position="74"/>
    </location>
</feature>
<gene>
    <name evidence="3" type="ORF">SDJN03_00968</name>
</gene>
<protein>
    <submittedName>
        <fullName evidence="3">Uncharacterized protein</fullName>
    </submittedName>
</protein>
<dbReference type="EMBL" id="JAGKQH010000001">
    <property type="protein sequence ID" value="KAG6607626.1"/>
    <property type="molecule type" value="Genomic_DNA"/>
</dbReference>
<accession>A0AAV6P6F0</accession>
<feature type="chain" id="PRO_5043496092" evidence="2">
    <location>
        <begin position="29"/>
        <end position="97"/>
    </location>
</feature>
<feature type="region of interest" description="Disordered" evidence="1">
    <location>
        <begin position="59"/>
        <end position="97"/>
    </location>
</feature>
<evidence type="ECO:0000313" key="3">
    <source>
        <dbReference type="EMBL" id="KAG6607626.1"/>
    </source>
</evidence>
<feature type="signal peptide" evidence="2">
    <location>
        <begin position="1"/>
        <end position="28"/>
    </location>
</feature>
<evidence type="ECO:0000256" key="1">
    <source>
        <dbReference type="SAM" id="MobiDB-lite"/>
    </source>
</evidence>
<keyword evidence="4" id="KW-1185">Reference proteome</keyword>